<protein>
    <submittedName>
        <fullName evidence="3">Uncharacterized protein</fullName>
    </submittedName>
</protein>
<name>A0A1L9AZA2_9BACT</name>
<dbReference type="OrthoDB" id="5501533at2"/>
<keyword evidence="2" id="KW-1133">Transmembrane helix</keyword>
<evidence type="ECO:0000256" key="1">
    <source>
        <dbReference type="SAM" id="MobiDB-lite"/>
    </source>
</evidence>
<accession>A0A1L9AZA2</accession>
<gene>
    <name evidence="3" type="ORF">BON30_37950</name>
</gene>
<dbReference type="AlphaFoldDB" id="A0A1L9AZA2"/>
<keyword evidence="2" id="KW-0812">Transmembrane</keyword>
<keyword evidence="2" id="KW-0472">Membrane</keyword>
<dbReference type="RefSeq" id="WP_071903433.1">
    <property type="nucleotide sequence ID" value="NZ_MPIN01000014.1"/>
</dbReference>
<evidence type="ECO:0000256" key="2">
    <source>
        <dbReference type="SAM" id="Phobius"/>
    </source>
</evidence>
<reference evidence="4" key="1">
    <citation type="submission" date="2016-11" db="EMBL/GenBank/DDBJ databases">
        <authorList>
            <person name="Shukria A."/>
            <person name="Stevens D.C."/>
        </authorList>
    </citation>
    <scope>NUCLEOTIDE SEQUENCE [LARGE SCALE GENOMIC DNA]</scope>
    <source>
        <strain evidence="4">Cbfe23</strain>
    </source>
</reference>
<feature type="transmembrane region" description="Helical" evidence="2">
    <location>
        <begin position="81"/>
        <end position="97"/>
    </location>
</feature>
<dbReference type="EMBL" id="MPIN01000014">
    <property type="protein sequence ID" value="OJH35335.1"/>
    <property type="molecule type" value="Genomic_DNA"/>
</dbReference>
<reference evidence="3 4" key="2">
    <citation type="submission" date="2016-12" db="EMBL/GenBank/DDBJ databases">
        <title>Draft Genome Sequence of Cystobacter ferrugineus Strain Cbfe23.</title>
        <authorList>
            <person name="Akbar S."/>
            <person name="Dowd S.E."/>
            <person name="Stevens D.C."/>
        </authorList>
    </citation>
    <scope>NUCLEOTIDE SEQUENCE [LARGE SCALE GENOMIC DNA]</scope>
    <source>
        <strain evidence="3 4">Cbfe23</strain>
    </source>
</reference>
<proteinExistence type="predicted"/>
<keyword evidence="4" id="KW-1185">Reference proteome</keyword>
<evidence type="ECO:0000313" key="3">
    <source>
        <dbReference type="EMBL" id="OJH35335.1"/>
    </source>
</evidence>
<feature type="compositionally biased region" description="Basic and acidic residues" evidence="1">
    <location>
        <begin position="259"/>
        <end position="268"/>
    </location>
</feature>
<evidence type="ECO:0000313" key="4">
    <source>
        <dbReference type="Proteomes" id="UP000182229"/>
    </source>
</evidence>
<feature type="transmembrane region" description="Helical" evidence="2">
    <location>
        <begin position="48"/>
        <end position="69"/>
    </location>
</feature>
<feature type="compositionally biased region" description="Low complexity" evidence="1">
    <location>
        <begin position="236"/>
        <end position="247"/>
    </location>
</feature>
<organism evidence="3 4">
    <name type="scientific">Cystobacter ferrugineus</name>
    <dbReference type="NCBI Taxonomy" id="83449"/>
    <lineage>
        <taxon>Bacteria</taxon>
        <taxon>Pseudomonadati</taxon>
        <taxon>Myxococcota</taxon>
        <taxon>Myxococcia</taxon>
        <taxon>Myxococcales</taxon>
        <taxon>Cystobacterineae</taxon>
        <taxon>Archangiaceae</taxon>
        <taxon>Cystobacter</taxon>
    </lineage>
</organism>
<dbReference type="STRING" id="83449.BON30_37950"/>
<comment type="caution">
    <text evidence="3">The sequence shown here is derived from an EMBL/GenBank/DDBJ whole genome shotgun (WGS) entry which is preliminary data.</text>
</comment>
<feature type="region of interest" description="Disordered" evidence="1">
    <location>
        <begin position="218"/>
        <end position="268"/>
    </location>
</feature>
<dbReference type="Proteomes" id="UP000182229">
    <property type="component" value="Unassembled WGS sequence"/>
</dbReference>
<sequence length="268" mass="28671">MTIPSRQTLLTNLLCLLVLCWLYGGDLLDAVRARSAEVSAFLAPPPLVWPAVVLGVMLGALGVGVWGLTHGRGEGFKGYRLLPIVLVTALFFDLVLSENQMPLRSEDVAFMSLGRFREQVEPLVRQGRVPTSPEVLRPVVEEMGQPPYLVRGVRAAAWSLQVRQGCQGPVEQAPGLEVGTFIYCVAPGADRAWVSLVALPAGKRFGLPEVLSSEGHPSFALIQPVPPEEEEPAPPGAQVPFGEVPGGRTPPGGPETPDLGEREPVPTP</sequence>